<evidence type="ECO:0000313" key="3">
    <source>
        <dbReference type="Proteomes" id="UP001187531"/>
    </source>
</evidence>
<proteinExistence type="predicted"/>
<reference evidence="2" key="1">
    <citation type="submission" date="2023-07" db="EMBL/GenBank/DDBJ databases">
        <title>Chromosome-level genome assembly of Artemia franciscana.</title>
        <authorList>
            <person name="Jo E."/>
        </authorList>
    </citation>
    <scope>NUCLEOTIDE SEQUENCE</scope>
    <source>
        <tissue evidence="2">Whole body</tissue>
    </source>
</reference>
<name>A0AA88L2F7_ARTSF</name>
<accession>A0AA88L2F7</accession>
<dbReference type="EMBL" id="JAVRJZ010000013">
    <property type="protein sequence ID" value="KAK2714027.1"/>
    <property type="molecule type" value="Genomic_DNA"/>
</dbReference>
<keyword evidence="3" id="KW-1185">Reference proteome</keyword>
<protein>
    <submittedName>
        <fullName evidence="2">Uncharacterized protein</fullName>
    </submittedName>
</protein>
<dbReference type="AlphaFoldDB" id="A0AA88L2F7"/>
<organism evidence="2 3">
    <name type="scientific">Artemia franciscana</name>
    <name type="common">Brine shrimp</name>
    <name type="synonym">Artemia sanfranciscana</name>
    <dbReference type="NCBI Taxonomy" id="6661"/>
    <lineage>
        <taxon>Eukaryota</taxon>
        <taxon>Metazoa</taxon>
        <taxon>Ecdysozoa</taxon>
        <taxon>Arthropoda</taxon>
        <taxon>Crustacea</taxon>
        <taxon>Branchiopoda</taxon>
        <taxon>Anostraca</taxon>
        <taxon>Artemiidae</taxon>
        <taxon>Artemia</taxon>
    </lineage>
</organism>
<comment type="caution">
    <text evidence="2">The sequence shown here is derived from an EMBL/GenBank/DDBJ whole genome shotgun (WGS) entry which is preliminary data.</text>
</comment>
<feature type="region of interest" description="Disordered" evidence="1">
    <location>
        <begin position="500"/>
        <end position="521"/>
    </location>
</feature>
<dbReference type="Proteomes" id="UP001187531">
    <property type="component" value="Unassembled WGS sequence"/>
</dbReference>
<evidence type="ECO:0000313" key="2">
    <source>
        <dbReference type="EMBL" id="KAK2714027.1"/>
    </source>
</evidence>
<sequence>MKKMNIKYNISITYVLLFIEFINGFDETDPRADKELLMTINMEHCLRVGHSPVPNNELYPEYYHATYLFFDPRTSAAERLKIFILGDSESKTKVNIQLLNLKKIANNIGSSLELSIQQDPKDPAASIDYTIGSGKDGGKMYGTASLNNLAVPYFLSIYLHKNEKYTSATVEKTKAYIFDQNGYIKWKKGKDLKEFKGVEMNSNFFRLKVKIGSEKKNDKLAPVPVILSCPGRCRHKALKVTKDGGEEDLVYEVSYGGQRKLNYALMVSAEIEGLSFKFSCDDRTHEIEIVFFRDRVDVYTIENGKPNKIADQDIGYPPYYFLRRVPDFRKNIEALKKENSNDYHRLARYLGFHFTIDLDKRIEIRLVTGSKSKMIEMESITPSATIDFTKPIFPGKGIDEIYLNSFSQTAQPSPHIASWIRDNADVDQRYAVYAQLERYNYPCNVFASDFDEFADALKIEEKFNSKIFGELKPEEYQIKIDEKMALLDIIEDNSSWPEGLQQEIEESTQNTKSGDEEATNI</sequence>
<evidence type="ECO:0000256" key="1">
    <source>
        <dbReference type="SAM" id="MobiDB-lite"/>
    </source>
</evidence>
<gene>
    <name evidence="2" type="ORF">QYM36_008581</name>
</gene>